<dbReference type="PANTHER" id="PTHR34574:SF2">
    <property type="entry name" value="CALCIUM-BINDING EF-HAND FAMILY PROTEIN"/>
    <property type="match status" value="1"/>
</dbReference>
<name>A0A6I9R447_ELAGV</name>
<evidence type="ECO:0000256" key="1">
    <source>
        <dbReference type="ARBA" id="ARBA00022837"/>
    </source>
</evidence>
<feature type="region of interest" description="Disordered" evidence="2">
    <location>
        <begin position="1"/>
        <end position="22"/>
    </location>
</feature>
<dbReference type="SUPFAM" id="SSF47473">
    <property type="entry name" value="EF-hand"/>
    <property type="match status" value="1"/>
</dbReference>
<evidence type="ECO:0000313" key="5">
    <source>
        <dbReference type="RefSeq" id="XP_010920260.1"/>
    </source>
</evidence>
<dbReference type="SMART" id="SM00054">
    <property type="entry name" value="EFh"/>
    <property type="match status" value="2"/>
</dbReference>
<dbReference type="GeneID" id="105044153"/>
<evidence type="ECO:0000259" key="3">
    <source>
        <dbReference type="PROSITE" id="PS50222"/>
    </source>
</evidence>
<dbReference type="InterPro" id="IPR002048">
    <property type="entry name" value="EF_hand_dom"/>
</dbReference>
<dbReference type="InterPro" id="IPR011992">
    <property type="entry name" value="EF-hand-dom_pair"/>
</dbReference>
<evidence type="ECO:0000313" key="4">
    <source>
        <dbReference type="Proteomes" id="UP000504607"/>
    </source>
</evidence>
<dbReference type="InParanoid" id="A0A6I9R447"/>
<dbReference type="PROSITE" id="PS50222">
    <property type="entry name" value="EF_HAND_2"/>
    <property type="match status" value="1"/>
</dbReference>
<dbReference type="PROSITE" id="PS00018">
    <property type="entry name" value="EF_HAND_1"/>
    <property type="match status" value="1"/>
</dbReference>
<dbReference type="KEGG" id="egu:105044153"/>
<keyword evidence="4" id="KW-1185">Reference proteome</keyword>
<keyword evidence="1" id="KW-0106">Calcium</keyword>
<dbReference type="GO" id="GO:0005509">
    <property type="term" value="F:calcium ion binding"/>
    <property type="evidence" value="ECO:0007669"/>
    <property type="project" value="InterPro"/>
</dbReference>
<evidence type="ECO:0000256" key="2">
    <source>
        <dbReference type="SAM" id="MobiDB-lite"/>
    </source>
</evidence>
<protein>
    <submittedName>
        <fullName evidence="5">Uncharacterized protein LOC105044153 isoform X1</fullName>
    </submittedName>
</protein>
<dbReference type="RefSeq" id="XP_010920260.1">
    <property type="nucleotide sequence ID" value="XM_010921958.3"/>
</dbReference>
<reference evidence="5" key="1">
    <citation type="submission" date="2025-08" db="UniProtKB">
        <authorList>
            <consortium name="RefSeq"/>
        </authorList>
    </citation>
    <scope>IDENTIFICATION</scope>
</reference>
<dbReference type="Pfam" id="PF13499">
    <property type="entry name" value="EF-hand_7"/>
    <property type="match status" value="1"/>
</dbReference>
<sequence length="385" mass="42575">MASWLGRKESGEKGKKGGEEEKRVVLDGTEIRELVENKEAFTTFVEHKFQELDVNHDGKLSVKELQPAVADIGVALGLPAQGSSPDSDHIYSEVLNEFTHGKQEQVSKSEFKEVLSDILLGMAAGLKRDPIIILRIDGEDVKEFVESPKFEPEALSIFSQMESANESLRKCLTVGLQQLTVEHGMPPASDSWVMSNIVEPALQSLPADRLEQPASQDTFFEEFKKLLNNIIQCLQEHPVIVAHSENTFDGSGIKRLLSNKFELDKLLDLVWRDLPKDQHQKTPKDYLRVALDRMASSADLPPYGAVDQVDAVVNEAFKMVNADDGKIVDEAEFKKTLTEILGSVMLQLEGNPVSISSNSVVHEPLESSSTLLPPLSLQTSQSEGD</sequence>
<dbReference type="Gene3D" id="1.10.238.10">
    <property type="entry name" value="EF-hand"/>
    <property type="match status" value="1"/>
</dbReference>
<dbReference type="Proteomes" id="UP000504607">
    <property type="component" value="Chromosome 4"/>
</dbReference>
<accession>A0A6I9R447</accession>
<dbReference type="OrthoDB" id="1881481at2759"/>
<organism evidence="4 5">
    <name type="scientific">Elaeis guineensis var. tenera</name>
    <name type="common">Oil palm</name>
    <dbReference type="NCBI Taxonomy" id="51953"/>
    <lineage>
        <taxon>Eukaryota</taxon>
        <taxon>Viridiplantae</taxon>
        <taxon>Streptophyta</taxon>
        <taxon>Embryophyta</taxon>
        <taxon>Tracheophyta</taxon>
        <taxon>Spermatophyta</taxon>
        <taxon>Magnoliopsida</taxon>
        <taxon>Liliopsida</taxon>
        <taxon>Arecaceae</taxon>
        <taxon>Arecoideae</taxon>
        <taxon>Cocoseae</taxon>
        <taxon>Elaeidinae</taxon>
        <taxon>Elaeis</taxon>
    </lineage>
</organism>
<dbReference type="FunCoup" id="A0A6I9R447">
    <property type="interactions" value="2480"/>
</dbReference>
<feature type="domain" description="EF-hand" evidence="3">
    <location>
        <begin position="40"/>
        <end position="75"/>
    </location>
</feature>
<dbReference type="InterPro" id="IPR018247">
    <property type="entry name" value="EF_Hand_1_Ca_BS"/>
</dbReference>
<dbReference type="PANTHER" id="PTHR34574">
    <property type="entry name" value="CALCIUM-BINDING EF-HAND FAMILY PROTEIN-RELATED"/>
    <property type="match status" value="1"/>
</dbReference>
<proteinExistence type="predicted"/>
<dbReference type="AlphaFoldDB" id="A0A6I9R447"/>
<gene>
    <name evidence="5" type="primary">LOC105044153</name>
</gene>
<feature type="region of interest" description="Disordered" evidence="2">
    <location>
        <begin position="366"/>
        <end position="385"/>
    </location>
</feature>